<evidence type="ECO:0000256" key="4">
    <source>
        <dbReference type="ARBA" id="ARBA00023159"/>
    </source>
</evidence>
<dbReference type="RefSeq" id="WP_165195831.1">
    <property type="nucleotide sequence ID" value="NZ_CP106738.1"/>
</dbReference>
<dbReference type="Pfam" id="PF00126">
    <property type="entry name" value="HTH_1"/>
    <property type="match status" value="1"/>
</dbReference>
<evidence type="ECO:0000256" key="5">
    <source>
        <dbReference type="ARBA" id="ARBA00023163"/>
    </source>
</evidence>
<dbReference type="Pfam" id="PF03466">
    <property type="entry name" value="LysR_substrate"/>
    <property type="match status" value="1"/>
</dbReference>
<organism evidence="7 8">
    <name type="scientific">Roseovarius pelagicus</name>
    <dbReference type="NCBI Taxonomy" id="2980108"/>
    <lineage>
        <taxon>Bacteria</taxon>
        <taxon>Pseudomonadati</taxon>
        <taxon>Pseudomonadota</taxon>
        <taxon>Alphaproteobacteria</taxon>
        <taxon>Rhodobacterales</taxon>
        <taxon>Roseobacteraceae</taxon>
        <taxon>Roseovarius</taxon>
    </lineage>
</organism>
<keyword evidence="3" id="KW-0238">DNA-binding</keyword>
<evidence type="ECO:0000313" key="8">
    <source>
        <dbReference type="Proteomes" id="UP001064087"/>
    </source>
</evidence>
<keyword evidence="2" id="KW-0805">Transcription regulation</keyword>
<dbReference type="InterPro" id="IPR036390">
    <property type="entry name" value="WH_DNA-bd_sf"/>
</dbReference>
<sequence>MDSRQLKHFRKIIEHGSMSAAARSLGIAQPSLSQLVRTLEGTLGVELLMRSARGVLATEAGEQLYHYACRIETLLEDARSDVVNVGSRPAGRVTFGMPPSISMALSIPMAETLRVEMPDIQFCATEAMSGHLREWVMSGEIDLAILYDNAGLGDCVSELLLTEELWVYSAPEDWPFGTPPGAPVDLRDVIAQDLVLPSRRHGLRTFIDQAARSEQAEPYVTIEMDSLPQILSLVARGSAYTIISPAAVFEMVNEGKLIGSPIQNPRLSRKLYLVRSASARITAASRATEACCREVVGDLVTRGFWQAQLPQVE</sequence>
<keyword evidence="4" id="KW-0010">Activator</keyword>
<evidence type="ECO:0000256" key="3">
    <source>
        <dbReference type="ARBA" id="ARBA00023125"/>
    </source>
</evidence>
<dbReference type="PROSITE" id="PS50931">
    <property type="entry name" value="HTH_LYSR"/>
    <property type="match status" value="1"/>
</dbReference>
<evidence type="ECO:0000313" key="7">
    <source>
        <dbReference type="EMBL" id="UXX84983.1"/>
    </source>
</evidence>
<proteinExistence type="inferred from homology"/>
<dbReference type="Gene3D" id="1.10.10.10">
    <property type="entry name" value="Winged helix-like DNA-binding domain superfamily/Winged helix DNA-binding domain"/>
    <property type="match status" value="1"/>
</dbReference>
<reference evidence="7" key="1">
    <citation type="submission" date="2022-10" db="EMBL/GenBank/DDBJ databases">
        <title>Roseovarius pelagicus sp. nov., isolated from Arctic seawater.</title>
        <authorList>
            <person name="Hong Y.W."/>
            <person name="Hwang C.Y."/>
        </authorList>
    </citation>
    <scope>NUCLEOTIDE SEQUENCE</scope>
    <source>
        <strain evidence="7">HL-MP18</strain>
    </source>
</reference>
<dbReference type="Gene3D" id="3.40.190.290">
    <property type="match status" value="1"/>
</dbReference>
<gene>
    <name evidence="7" type="ORF">N7U68_10215</name>
</gene>
<dbReference type="InterPro" id="IPR005119">
    <property type="entry name" value="LysR_subst-bd"/>
</dbReference>
<comment type="similarity">
    <text evidence="1">Belongs to the LysR transcriptional regulatory family.</text>
</comment>
<keyword evidence="5" id="KW-0804">Transcription</keyword>
<dbReference type="SUPFAM" id="SSF46785">
    <property type="entry name" value="Winged helix' DNA-binding domain"/>
    <property type="match status" value="1"/>
</dbReference>
<dbReference type="SUPFAM" id="SSF53850">
    <property type="entry name" value="Periplasmic binding protein-like II"/>
    <property type="match status" value="1"/>
</dbReference>
<evidence type="ECO:0000256" key="1">
    <source>
        <dbReference type="ARBA" id="ARBA00009437"/>
    </source>
</evidence>
<dbReference type="Proteomes" id="UP001064087">
    <property type="component" value="Chromosome"/>
</dbReference>
<feature type="domain" description="HTH lysR-type" evidence="6">
    <location>
        <begin position="1"/>
        <end position="58"/>
    </location>
</feature>
<dbReference type="InterPro" id="IPR000847">
    <property type="entry name" value="LysR_HTH_N"/>
</dbReference>
<dbReference type="InterPro" id="IPR036388">
    <property type="entry name" value="WH-like_DNA-bd_sf"/>
</dbReference>
<evidence type="ECO:0000256" key="2">
    <source>
        <dbReference type="ARBA" id="ARBA00023015"/>
    </source>
</evidence>
<keyword evidence="8" id="KW-1185">Reference proteome</keyword>
<dbReference type="EMBL" id="CP106738">
    <property type="protein sequence ID" value="UXX84983.1"/>
    <property type="molecule type" value="Genomic_DNA"/>
</dbReference>
<dbReference type="PRINTS" id="PR00039">
    <property type="entry name" value="HTHLYSR"/>
</dbReference>
<dbReference type="PANTHER" id="PTHR30293">
    <property type="entry name" value="TRANSCRIPTIONAL REGULATORY PROTEIN NAC-RELATED"/>
    <property type="match status" value="1"/>
</dbReference>
<dbReference type="PANTHER" id="PTHR30293:SF0">
    <property type="entry name" value="NITROGEN ASSIMILATION REGULATORY PROTEIN NAC"/>
    <property type="match status" value="1"/>
</dbReference>
<accession>A0ABY6DFT9</accession>
<protein>
    <submittedName>
        <fullName evidence="7">LysR family transcriptional regulator</fullName>
    </submittedName>
</protein>
<evidence type="ECO:0000259" key="6">
    <source>
        <dbReference type="PROSITE" id="PS50931"/>
    </source>
</evidence>
<name>A0ABY6DFT9_9RHOB</name>